<proteinExistence type="inferred from homology"/>
<accession>A0A415EYA3</accession>
<dbReference type="PROSITE" id="PS00503">
    <property type="entry name" value="PECTINESTERASE_2"/>
    <property type="match status" value="1"/>
</dbReference>
<gene>
    <name evidence="7" type="ORF">DW084_00895</name>
</gene>
<dbReference type="InterPro" id="IPR012334">
    <property type="entry name" value="Pectin_lyas_fold"/>
</dbReference>
<feature type="domain" description="Pectinesterase catalytic" evidence="6">
    <location>
        <begin position="173"/>
        <end position="284"/>
    </location>
</feature>
<dbReference type="AlphaFoldDB" id="A0A415EYA3"/>
<feature type="domain" description="Pectinesterase catalytic" evidence="6">
    <location>
        <begin position="20"/>
        <end position="147"/>
    </location>
</feature>
<dbReference type="PANTHER" id="PTHR31321">
    <property type="entry name" value="ACYL-COA THIOESTER HYDROLASE YBHC-RELATED"/>
    <property type="match status" value="1"/>
</dbReference>
<name>A0A415EYA3_ENTCA</name>
<evidence type="ECO:0000256" key="2">
    <source>
        <dbReference type="ARBA" id="ARBA00022801"/>
    </source>
</evidence>
<evidence type="ECO:0000256" key="1">
    <source>
        <dbReference type="ARBA" id="ARBA00008891"/>
    </source>
</evidence>
<dbReference type="UniPathway" id="UPA00545">
    <property type="reaction ID" value="UER00823"/>
</dbReference>
<dbReference type="InterPro" id="IPR000070">
    <property type="entry name" value="Pectinesterase_cat"/>
</dbReference>
<evidence type="ECO:0000256" key="3">
    <source>
        <dbReference type="ARBA" id="ARBA00023085"/>
    </source>
</evidence>
<dbReference type="SUPFAM" id="SSF51126">
    <property type="entry name" value="Pectin lyase-like"/>
    <property type="match status" value="1"/>
</dbReference>
<sequence>MDRISKTAPPIKLKVSKEPQKGDFTSIQAAVLAAEALNVPCEITIASGVYHEQVKIYKNQLTLIAEPNTFLCYHLAAEQTDENGQKRGTFQTATLFINSREVFVKNLTIINDAGYGQAVGQAVAVYIEGDDIRFERCHLDAFQDTLCLGPLPKYTKEGEPMISPWRKTIFDQQQSLFLHCRISGTVDFIFGGGSATFEECRLHCKNTPQTNYVTAASTSKQASGLTFDRCRVTGDKAYYLGRPWRNDAKVTFLSCCFDQQLAPCGWSDWGKTASHQTVTFTERMCCYQRSPQRPEWVTLEGVIEK</sequence>
<dbReference type="PANTHER" id="PTHR31321:SF57">
    <property type="entry name" value="PECTINESTERASE 53-RELATED"/>
    <property type="match status" value="1"/>
</dbReference>
<reference evidence="7 8" key="1">
    <citation type="submission" date="2018-08" db="EMBL/GenBank/DDBJ databases">
        <title>A genome reference for cultivated species of the human gut microbiota.</title>
        <authorList>
            <person name="Zou Y."/>
            <person name="Xue W."/>
            <person name="Luo G."/>
        </authorList>
    </citation>
    <scope>NUCLEOTIDE SEQUENCE [LARGE SCALE GENOMIC DNA]</scope>
    <source>
        <strain evidence="7 8">AF48-16</strain>
    </source>
</reference>
<evidence type="ECO:0000259" key="6">
    <source>
        <dbReference type="Pfam" id="PF01095"/>
    </source>
</evidence>
<feature type="active site" evidence="4">
    <location>
        <position position="187"/>
    </location>
</feature>
<dbReference type="EC" id="3.1.1.11" evidence="5"/>
<dbReference type="EMBL" id="QRMZ01000001">
    <property type="protein sequence ID" value="RHK08267.1"/>
    <property type="molecule type" value="Genomic_DNA"/>
</dbReference>
<comment type="similarity">
    <text evidence="1">Belongs to the pectinesterase family.</text>
</comment>
<protein>
    <recommendedName>
        <fullName evidence="5">Pectinesterase</fullName>
        <ecNumber evidence="5">3.1.1.11</ecNumber>
    </recommendedName>
</protein>
<dbReference type="GO" id="GO:0030599">
    <property type="term" value="F:pectinesterase activity"/>
    <property type="evidence" value="ECO:0007669"/>
    <property type="project" value="UniProtKB-UniRule"/>
</dbReference>
<comment type="catalytic activity">
    <reaction evidence="5">
        <text>[(1-&gt;4)-alpha-D-galacturonosyl methyl ester](n) + n H2O = [(1-&gt;4)-alpha-D-galacturonosyl](n) + n methanol + n H(+)</text>
        <dbReference type="Rhea" id="RHEA:22380"/>
        <dbReference type="Rhea" id="RHEA-COMP:14570"/>
        <dbReference type="Rhea" id="RHEA-COMP:14573"/>
        <dbReference type="ChEBI" id="CHEBI:15377"/>
        <dbReference type="ChEBI" id="CHEBI:15378"/>
        <dbReference type="ChEBI" id="CHEBI:17790"/>
        <dbReference type="ChEBI" id="CHEBI:140522"/>
        <dbReference type="ChEBI" id="CHEBI:140523"/>
        <dbReference type="EC" id="3.1.1.11"/>
    </reaction>
</comment>
<evidence type="ECO:0000256" key="4">
    <source>
        <dbReference type="PROSITE-ProRule" id="PRU10040"/>
    </source>
</evidence>
<evidence type="ECO:0000256" key="5">
    <source>
        <dbReference type="RuleBase" id="RU000589"/>
    </source>
</evidence>
<keyword evidence="2 5" id="KW-0378">Hydrolase</keyword>
<keyword evidence="3 5" id="KW-0063">Aspartyl esterase</keyword>
<dbReference type="InterPro" id="IPR033131">
    <property type="entry name" value="Pectinesterase_Asp_AS"/>
</dbReference>
<dbReference type="GO" id="GO:0045490">
    <property type="term" value="P:pectin catabolic process"/>
    <property type="evidence" value="ECO:0007669"/>
    <property type="project" value="UniProtKB-UniRule"/>
</dbReference>
<comment type="pathway">
    <text evidence="5">Glycan metabolism; pectin degradation; 2-dehydro-3-deoxy-D-gluconate from pectin: step 1/5.</text>
</comment>
<dbReference type="GO" id="GO:0042545">
    <property type="term" value="P:cell wall modification"/>
    <property type="evidence" value="ECO:0007669"/>
    <property type="project" value="UniProtKB-UniRule"/>
</dbReference>
<evidence type="ECO:0000313" key="7">
    <source>
        <dbReference type="EMBL" id="RHK08267.1"/>
    </source>
</evidence>
<organism evidence="7 8">
    <name type="scientific">Enterococcus casseliflavus</name>
    <name type="common">Enterococcus flavescens</name>
    <dbReference type="NCBI Taxonomy" id="37734"/>
    <lineage>
        <taxon>Bacteria</taxon>
        <taxon>Bacillati</taxon>
        <taxon>Bacillota</taxon>
        <taxon>Bacilli</taxon>
        <taxon>Lactobacillales</taxon>
        <taxon>Enterococcaceae</taxon>
        <taxon>Enterococcus</taxon>
    </lineage>
</organism>
<dbReference type="InterPro" id="IPR011050">
    <property type="entry name" value="Pectin_lyase_fold/virulence"/>
</dbReference>
<dbReference type="Pfam" id="PF01095">
    <property type="entry name" value="Pectinesterase"/>
    <property type="match status" value="2"/>
</dbReference>
<dbReference type="Proteomes" id="UP000286288">
    <property type="component" value="Unassembled WGS sequence"/>
</dbReference>
<evidence type="ECO:0000313" key="8">
    <source>
        <dbReference type="Proteomes" id="UP000286288"/>
    </source>
</evidence>
<dbReference type="Gene3D" id="2.160.20.10">
    <property type="entry name" value="Single-stranded right-handed beta-helix, Pectin lyase-like"/>
    <property type="match status" value="1"/>
</dbReference>
<dbReference type="GO" id="GO:0009279">
    <property type="term" value="C:cell outer membrane"/>
    <property type="evidence" value="ECO:0007669"/>
    <property type="project" value="TreeGrafter"/>
</dbReference>
<comment type="caution">
    <text evidence="7">The sequence shown here is derived from an EMBL/GenBank/DDBJ whole genome shotgun (WGS) entry which is preliminary data.</text>
</comment>